<feature type="domain" description="Methyltransferase type 12" evidence="4">
    <location>
        <begin position="19"/>
        <end position="119"/>
    </location>
</feature>
<evidence type="ECO:0000313" key="6">
    <source>
        <dbReference type="Proteomes" id="UP001562425"/>
    </source>
</evidence>
<dbReference type="PANTHER" id="PTHR43464:SF19">
    <property type="entry name" value="UBIQUINONE BIOSYNTHESIS O-METHYLTRANSFERASE, MITOCHONDRIAL"/>
    <property type="match status" value="1"/>
</dbReference>
<sequence>MSHPEFLSKWKNHRNIRLLDVGCGDGEALVRFLLPLVPGYSSAVAIDMLEEMIRSCSARYGSVPRLTWRQLDVTTSDLTALESLGKFSHVASTFCFHWIVDQRQLFGNVHKLMLPGGQLFATLLRDTDLSYAVEELARMDKWAPFMANWRSYPSVYARNDQWESLLRGHMESAGFNQIDITITSSTFDFKEDCDMKGKMA</sequence>
<name>A0ABD1CVZ1_CULPP</name>
<evidence type="ECO:0000313" key="5">
    <source>
        <dbReference type="EMBL" id="KAL1380581.1"/>
    </source>
</evidence>
<gene>
    <name evidence="5" type="ORF">pipiens_003564</name>
</gene>
<dbReference type="CDD" id="cd02440">
    <property type="entry name" value="AdoMet_MTases"/>
    <property type="match status" value="1"/>
</dbReference>
<organism evidence="5 6">
    <name type="scientific">Culex pipiens pipiens</name>
    <name type="common">Northern house mosquito</name>
    <dbReference type="NCBI Taxonomy" id="38569"/>
    <lineage>
        <taxon>Eukaryota</taxon>
        <taxon>Metazoa</taxon>
        <taxon>Ecdysozoa</taxon>
        <taxon>Arthropoda</taxon>
        <taxon>Hexapoda</taxon>
        <taxon>Insecta</taxon>
        <taxon>Pterygota</taxon>
        <taxon>Neoptera</taxon>
        <taxon>Endopterygota</taxon>
        <taxon>Diptera</taxon>
        <taxon>Nematocera</taxon>
        <taxon>Culicoidea</taxon>
        <taxon>Culicidae</taxon>
        <taxon>Culicinae</taxon>
        <taxon>Culicini</taxon>
        <taxon>Culex</taxon>
        <taxon>Culex</taxon>
    </lineage>
</organism>
<dbReference type="Proteomes" id="UP001562425">
    <property type="component" value="Unassembled WGS sequence"/>
</dbReference>
<evidence type="ECO:0000256" key="1">
    <source>
        <dbReference type="ARBA" id="ARBA00022603"/>
    </source>
</evidence>
<accession>A0ABD1CVZ1</accession>
<dbReference type="Pfam" id="PF08242">
    <property type="entry name" value="Methyltransf_12"/>
    <property type="match status" value="1"/>
</dbReference>
<proteinExistence type="predicted"/>
<evidence type="ECO:0000256" key="3">
    <source>
        <dbReference type="ARBA" id="ARBA00022691"/>
    </source>
</evidence>
<dbReference type="InterPro" id="IPR029063">
    <property type="entry name" value="SAM-dependent_MTases_sf"/>
</dbReference>
<dbReference type="SUPFAM" id="SSF53335">
    <property type="entry name" value="S-adenosyl-L-methionine-dependent methyltransferases"/>
    <property type="match status" value="1"/>
</dbReference>
<dbReference type="PANTHER" id="PTHR43464">
    <property type="entry name" value="METHYLTRANSFERASE"/>
    <property type="match status" value="1"/>
</dbReference>
<dbReference type="Gene3D" id="3.40.50.150">
    <property type="entry name" value="Vaccinia Virus protein VP39"/>
    <property type="match status" value="1"/>
</dbReference>
<evidence type="ECO:0000256" key="2">
    <source>
        <dbReference type="ARBA" id="ARBA00022679"/>
    </source>
</evidence>
<keyword evidence="1" id="KW-0489">Methyltransferase</keyword>
<keyword evidence="3" id="KW-0949">S-adenosyl-L-methionine</keyword>
<dbReference type="EMBL" id="JBEHCU010009048">
    <property type="protein sequence ID" value="KAL1380581.1"/>
    <property type="molecule type" value="Genomic_DNA"/>
</dbReference>
<evidence type="ECO:0000259" key="4">
    <source>
        <dbReference type="Pfam" id="PF08242"/>
    </source>
</evidence>
<dbReference type="GO" id="GO:0032259">
    <property type="term" value="P:methylation"/>
    <property type="evidence" value="ECO:0007669"/>
    <property type="project" value="UniProtKB-KW"/>
</dbReference>
<dbReference type="GO" id="GO:0008168">
    <property type="term" value="F:methyltransferase activity"/>
    <property type="evidence" value="ECO:0007669"/>
    <property type="project" value="UniProtKB-KW"/>
</dbReference>
<dbReference type="InterPro" id="IPR013217">
    <property type="entry name" value="Methyltransf_12"/>
</dbReference>
<keyword evidence="6" id="KW-1185">Reference proteome</keyword>
<reference evidence="5 6" key="1">
    <citation type="submission" date="2024-05" db="EMBL/GenBank/DDBJ databases">
        <title>Culex pipiens pipiens assembly and annotation.</title>
        <authorList>
            <person name="Alout H."/>
            <person name="Durand T."/>
        </authorList>
    </citation>
    <scope>NUCLEOTIDE SEQUENCE [LARGE SCALE GENOMIC DNA]</scope>
    <source>
        <strain evidence="5">HA-2024</strain>
        <tissue evidence="5">Whole body</tissue>
    </source>
</reference>
<dbReference type="AlphaFoldDB" id="A0ABD1CVZ1"/>
<protein>
    <recommendedName>
        <fullName evidence="4">Methyltransferase type 12 domain-containing protein</fullName>
    </recommendedName>
</protein>
<keyword evidence="2" id="KW-0808">Transferase</keyword>
<comment type="caution">
    <text evidence="5">The sequence shown here is derived from an EMBL/GenBank/DDBJ whole genome shotgun (WGS) entry which is preliminary data.</text>
</comment>